<organism evidence="2 3">
    <name type="scientific">Erwinia tracheiphila</name>
    <dbReference type="NCBI Taxonomy" id="65700"/>
    <lineage>
        <taxon>Bacteria</taxon>
        <taxon>Pseudomonadati</taxon>
        <taxon>Pseudomonadota</taxon>
        <taxon>Gammaproteobacteria</taxon>
        <taxon>Enterobacterales</taxon>
        <taxon>Erwiniaceae</taxon>
        <taxon>Erwinia</taxon>
    </lineage>
</organism>
<dbReference type="Proteomes" id="UP000033924">
    <property type="component" value="Unassembled WGS sequence"/>
</dbReference>
<proteinExistence type="predicted"/>
<comment type="caution">
    <text evidence="2">The sequence shown here is derived from an EMBL/GenBank/DDBJ whole genome shotgun (WGS) entry which is preliminary data.</text>
</comment>
<dbReference type="EMBL" id="JXNU01000001">
    <property type="protein sequence ID" value="KKF38121.1"/>
    <property type="molecule type" value="Genomic_DNA"/>
</dbReference>
<name>A0A0M2KM96_9GAMM</name>
<protein>
    <submittedName>
        <fullName evidence="2">Uncharacterized protein</fullName>
    </submittedName>
</protein>
<evidence type="ECO:0000256" key="1">
    <source>
        <dbReference type="SAM" id="MobiDB-lite"/>
    </source>
</evidence>
<dbReference type="AlphaFoldDB" id="A0A0M2KM96"/>
<feature type="region of interest" description="Disordered" evidence="1">
    <location>
        <begin position="1"/>
        <end position="25"/>
    </location>
</feature>
<reference evidence="2 3" key="1">
    <citation type="submission" date="2015-01" db="EMBL/GenBank/DDBJ databases">
        <title>Erwinia tracheiphila.</title>
        <authorList>
            <person name="Shapiro L.R."/>
        </authorList>
    </citation>
    <scope>NUCLEOTIDE SEQUENCE [LARGE SCALE GENOMIC DNA]</scope>
    <source>
        <strain evidence="2 3">BuffGH</strain>
    </source>
</reference>
<keyword evidence="3" id="KW-1185">Reference proteome</keyword>
<evidence type="ECO:0000313" key="2">
    <source>
        <dbReference type="EMBL" id="KKF38121.1"/>
    </source>
</evidence>
<evidence type="ECO:0000313" key="3">
    <source>
        <dbReference type="Proteomes" id="UP000033924"/>
    </source>
</evidence>
<sequence length="63" mass="7195">MENENSNKPVKNKSAEAGTVKKNLQANFIEPKKALPGRQDRLLRTETGIRGRLRVLRHFSTLH</sequence>
<gene>
    <name evidence="2" type="ORF">SY86_00985</name>
</gene>
<accession>A0A0M2KM96</accession>